<dbReference type="EMBL" id="NQJD01000014">
    <property type="protein sequence ID" value="TAA74961.1"/>
    <property type="molecule type" value="Genomic_DNA"/>
</dbReference>
<dbReference type="Proteomes" id="UP000316238">
    <property type="component" value="Unassembled WGS sequence"/>
</dbReference>
<evidence type="ECO:0000256" key="1">
    <source>
        <dbReference type="ARBA" id="ARBA00022977"/>
    </source>
</evidence>
<dbReference type="PANTHER" id="PTHR30270:SF0">
    <property type="entry name" value="THIAMINE-MONOPHOSPHATE KINASE"/>
    <property type="match status" value="1"/>
</dbReference>
<dbReference type="SUPFAM" id="SSF55326">
    <property type="entry name" value="PurM N-terminal domain-like"/>
    <property type="match status" value="1"/>
</dbReference>
<keyword evidence="2" id="KW-0479">Metal-binding</keyword>
<evidence type="ECO:0000256" key="2">
    <source>
        <dbReference type="HAMAP-Rule" id="MF_02128"/>
    </source>
</evidence>
<comment type="function">
    <text evidence="2">Catalyzes the ATP-dependent phosphorylation of thiamine-monophosphate (TMP) to form thiamine-pyrophosphate (TPP), the active form of vitamin B1.</text>
</comment>
<dbReference type="Pfam" id="PF02769">
    <property type="entry name" value="AIRS_C"/>
    <property type="match status" value="1"/>
</dbReference>
<feature type="binding site" evidence="2">
    <location>
        <position position="45"/>
    </location>
    <ligand>
        <name>Mg(2+)</name>
        <dbReference type="ChEBI" id="CHEBI:18420"/>
        <label>2</label>
    </ligand>
</feature>
<dbReference type="GO" id="GO:0009030">
    <property type="term" value="F:thiamine-phosphate kinase activity"/>
    <property type="evidence" value="ECO:0007669"/>
    <property type="project" value="UniProtKB-UniRule"/>
</dbReference>
<dbReference type="InterPro" id="IPR016188">
    <property type="entry name" value="PurM-like_N"/>
</dbReference>
<evidence type="ECO:0000259" key="4">
    <source>
        <dbReference type="Pfam" id="PF02769"/>
    </source>
</evidence>
<feature type="binding site" evidence="2">
    <location>
        <position position="28"/>
    </location>
    <ligand>
        <name>Mg(2+)</name>
        <dbReference type="ChEBI" id="CHEBI:18420"/>
        <label>3</label>
    </ligand>
</feature>
<comment type="pathway">
    <text evidence="2">Cofactor biosynthesis; thiamine diphosphate biosynthesis; thiamine diphosphate from thiamine phosphate: step 1/1.</text>
</comment>
<dbReference type="GO" id="GO:0009229">
    <property type="term" value="P:thiamine diphosphate biosynthetic process"/>
    <property type="evidence" value="ECO:0007669"/>
    <property type="project" value="UniProtKB-UniRule"/>
</dbReference>
<feature type="domain" description="PurM-like C-terminal" evidence="4">
    <location>
        <begin position="154"/>
        <end position="310"/>
    </location>
</feature>
<feature type="binding site" evidence="2">
    <location>
        <position position="45"/>
    </location>
    <ligand>
        <name>Mg(2+)</name>
        <dbReference type="ChEBI" id="CHEBI:18420"/>
        <label>1</label>
    </ligand>
</feature>
<keyword evidence="6" id="KW-1185">Reference proteome</keyword>
<keyword evidence="2 5" id="KW-0418">Kinase</keyword>
<feature type="binding site" evidence="2">
    <location>
        <position position="74"/>
    </location>
    <ligand>
        <name>Mg(2+)</name>
        <dbReference type="ChEBI" id="CHEBI:18420"/>
        <label>4</label>
    </ligand>
</feature>
<name>A0A521G273_9BACT</name>
<feature type="binding site" evidence="2">
    <location>
        <position position="217"/>
    </location>
    <ligand>
        <name>ATP</name>
        <dbReference type="ChEBI" id="CHEBI:30616"/>
    </ligand>
</feature>
<accession>A0A521G273</accession>
<proteinExistence type="inferred from homology"/>
<dbReference type="NCBIfam" id="TIGR01379">
    <property type="entry name" value="thiL"/>
    <property type="match status" value="1"/>
</dbReference>
<comment type="miscellaneous">
    <text evidence="2">Reaction mechanism of ThiL seems to utilize a direct, inline transfer of the gamma-phosphate of ATP to TMP rather than a phosphorylated enzyme intermediate.</text>
</comment>
<dbReference type="SUPFAM" id="SSF56042">
    <property type="entry name" value="PurM C-terminal domain-like"/>
    <property type="match status" value="1"/>
</dbReference>
<dbReference type="HAMAP" id="MF_02128">
    <property type="entry name" value="TMP_kinase"/>
    <property type="match status" value="1"/>
</dbReference>
<feature type="binding site" evidence="2">
    <location>
        <position position="74"/>
    </location>
    <ligand>
        <name>Mg(2+)</name>
        <dbReference type="ChEBI" id="CHEBI:18420"/>
        <label>2</label>
    </ligand>
</feature>
<dbReference type="InterPro" id="IPR036676">
    <property type="entry name" value="PurM-like_C_sf"/>
</dbReference>
<evidence type="ECO:0000313" key="5">
    <source>
        <dbReference type="EMBL" id="TAA74961.1"/>
    </source>
</evidence>
<feature type="domain" description="PurM-like N-terminal" evidence="3">
    <location>
        <begin position="26"/>
        <end position="140"/>
    </location>
</feature>
<protein>
    <recommendedName>
        <fullName evidence="2">Thiamine-monophosphate kinase</fullName>
        <shortName evidence="2">TMP kinase</shortName>
        <shortName evidence="2">Thiamine-phosphate kinase</shortName>
        <ecNumber evidence="2">2.7.4.16</ecNumber>
    </recommendedName>
</protein>
<organism evidence="5 6">
    <name type="scientific">Candidatus Electronema aureum</name>
    <dbReference type="NCBI Taxonomy" id="2005002"/>
    <lineage>
        <taxon>Bacteria</taxon>
        <taxon>Pseudomonadati</taxon>
        <taxon>Thermodesulfobacteriota</taxon>
        <taxon>Desulfobulbia</taxon>
        <taxon>Desulfobulbales</taxon>
        <taxon>Desulfobulbaceae</taxon>
        <taxon>Candidatus Electronema</taxon>
    </lineage>
</organism>
<dbReference type="GO" id="GO:0005524">
    <property type="term" value="F:ATP binding"/>
    <property type="evidence" value="ECO:0007669"/>
    <property type="project" value="UniProtKB-UniRule"/>
</dbReference>
<dbReference type="GO" id="GO:0009228">
    <property type="term" value="P:thiamine biosynthetic process"/>
    <property type="evidence" value="ECO:0007669"/>
    <property type="project" value="UniProtKB-KW"/>
</dbReference>
<feature type="binding site" evidence="2">
    <location>
        <position position="43"/>
    </location>
    <ligand>
        <name>Mg(2+)</name>
        <dbReference type="ChEBI" id="CHEBI:18420"/>
        <label>4</label>
    </ligand>
</feature>
<feature type="binding site" evidence="2">
    <location>
        <position position="324"/>
    </location>
    <ligand>
        <name>substrate</name>
    </ligand>
</feature>
<keyword evidence="2" id="KW-0460">Magnesium</keyword>
<dbReference type="UniPathway" id="UPA00060">
    <property type="reaction ID" value="UER00142"/>
</dbReference>
<dbReference type="EC" id="2.7.4.16" evidence="2"/>
<feature type="binding site" evidence="2">
    <location>
        <position position="148"/>
    </location>
    <ligand>
        <name>ATP</name>
        <dbReference type="ChEBI" id="CHEBI:30616"/>
    </ligand>
</feature>
<feature type="binding site" evidence="2">
    <location>
        <position position="218"/>
    </location>
    <ligand>
        <name>Mg(2+)</name>
        <dbReference type="ChEBI" id="CHEBI:18420"/>
        <label>5</label>
    </ligand>
</feature>
<dbReference type="CDD" id="cd02194">
    <property type="entry name" value="ThiL"/>
    <property type="match status" value="1"/>
</dbReference>
<feature type="binding site" evidence="2">
    <location>
        <position position="74"/>
    </location>
    <ligand>
        <name>Mg(2+)</name>
        <dbReference type="ChEBI" id="CHEBI:18420"/>
        <label>3</label>
    </ligand>
</feature>
<evidence type="ECO:0000313" key="6">
    <source>
        <dbReference type="Proteomes" id="UP000316238"/>
    </source>
</evidence>
<feature type="binding site" evidence="2">
    <location>
        <position position="52"/>
    </location>
    <ligand>
        <name>substrate</name>
    </ligand>
</feature>
<reference evidence="5" key="1">
    <citation type="submission" date="2017-07" db="EMBL/GenBank/DDBJ databases">
        <title>The cable genome - Insights into the physiology and evolution of filamentous bacteria capable of sulfide oxidation via long distance electron transfer.</title>
        <authorList>
            <person name="Thorup C."/>
            <person name="Bjerg J.T."/>
            <person name="Schreiber L."/>
            <person name="Nielsen L.P."/>
            <person name="Kjeldsen K.U."/>
            <person name="Boesen T."/>
            <person name="Boggild A."/>
            <person name="Meysman F."/>
            <person name="Geelhoed J."/>
            <person name="Schramm A."/>
        </authorList>
    </citation>
    <scope>NUCLEOTIDE SEQUENCE [LARGE SCALE GENOMIC DNA]</scope>
    <source>
        <strain evidence="5">GS</strain>
    </source>
</reference>
<feature type="binding site" evidence="2">
    <location>
        <position position="122"/>
    </location>
    <ligand>
        <name>Mg(2+)</name>
        <dbReference type="ChEBI" id="CHEBI:18420"/>
        <label>1</label>
    </ligand>
</feature>
<keyword evidence="2 5" id="KW-0808">Transferase</keyword>
<feature type="binding site" evidence="2">
    <location>
        <position position="268"/>
    </location>
    <ligand>
        <name>substrate</name>
    </ligand>
</feature>
<keyword evidence="2" id="KW-0547">Nucleotide-binding</keyword>
<evidence type="ECO:0000259" key="3">
    <source>
        <dbReference type="Pfam" id="PF00586"/>
    </source>
</evidence>
<feature type="binding site" evidence="2">
    <location>
        <position position="28"/>
    </location>
    <ligand>
        <name>Mg(2+)</name>
        <dbReference type="ChEBI" id="CHEBI:18420"/>
        <label>4</label>
    </ligand>
</feature>
<dbReference type="InterPro" id="IPR006283">
    <property type="entry name" value="ThiL-like"/>
</dbReference>
<sequence>MNERELIEHIRQLTQPSGNGLIQGIGDDCAVIEKDRETVWLLTMDTLIESVHFNCTWHPPELLGRKAVAVNISDIAAMGGRPLFVLLSLGLPVGFSTNWTSQLMRGITNACAEQGCLLIGGDTVCSPAGVHLTLTVIGEMRKEQVLYRHGAEIDDVVWVSGPLGWSAAGLSLLQAGNVADDPQWQQLIQTHLTPQPRTKLGQLLAETGLVHAMMDMSDGLATDLAHICGQSGVGATIKAHLLPGGSALVVAGELLGQDPLTWMVSGGEDYELLFTSAETDSETLQRLVAEQGLTVHPIGTIRQGQGLRLIRSSMVEENISFQGFDHFKKGERSCTGTNAGSG</sequence>
<dbReference type="InterPro" id="IPR010918">
    <property type="entry name" value="PurM-like_C_dom"/>
</dbReference>
<dbReference type="PIRSF" id="PIRSF005303">
    <property type="entry name" value="Thiam_monoph_kin"/>
    <property type="match status" value="1"/>
</dbReference>
<dbReference type="Pfam" id="PF00586">
    <property type="entry name" value="AIRS"/>
    <property type="match status" value="1"/>
</dbReference>
<feature type="binding site" evidence="2">
    <location>
        <begin position="121"/>
        <end position="122"/>
    </location>
    <ligand>
        <name>ATP</name>
        <dbReference type="ChEBI" id="CHEBI:30616"/>
    </ligand>
</feature>
<comment type="caution">
    <text evidence="2">Lacks conserved residue(s) required for the propagation of feature annotation.</text>
</comment>
<comment type="similarity">
    <text evidence="2">Belongs to the thiamine-monophosphate kinase family.</text>
</comment>
<comment type="caution">
    <text evidence="5">The sequence shown here is derived from an EMBL/GenBank/DDBJ whole genome shotgun (WGS) entry which is preliminary data.</text>
</comment>
<keyword evidence="1 2" id="KW-0784">Thiamine biosynthesis</keyword>
<dbReference type="GO" id="GO:0000287">
    <property type="term" value="F:magnesium ion binding"/>
    <property type="evidence" value="ECO:0007669"/>
    <property type="project" value="UniProtKB-UniRule"/>
</dbReference>
<comment type="catalytic activity">
    <reaction evidence="2">
        <text>thiamine phosphate + ATP = thiamine diphosphate + ADP</text>
        <dbReference type="Rhea" id="RHEA:15913"/>
        <dbReference type="ChEBI" id="CHEBI:30616"/>
        <dbReference type="ChEBI" id="CHEBI:37575"/>
        <dbReference type="ChEBI" id="CHEBI:58937"/>
        <dbReference type="ChEBI" id="CHEBI:456216"/>
        <dbReference type="EC" id="2.7.4.16"/>
    </reaction>
</comment>
<dbReference type="PANTHER" id="PTHR30270">
    <property type="entry name" value="THIAMINE-MONOPHOSPHATE KINASE"/>
    <property type="match status" value="1"/>
</dbReference>
<dbReference type="AlphaFoldDB" id="A0A521G273"/>
<dbReference type="InterPro" id="IPR036921">
    <property type="entry name" value="PurM-like_N_sf"/>
</dbReference>
<keyword evidence="2" id="KW-0067">ATP-binding</keyword>
<dbReference type="Gene3D" id="3.30.1330.10">
    <property type="entry name" value="PurM-like, N-terminal domain"/>
    <property type="match status" value="1"/>
</dbReference>
<gene>
    <name evidence="2" type="primary">thiL</name>
    <name evidence="5" type="ORF">CDV28_11446</name>
</gene>
<feature type="binding site" evidence="2">
    <location>
        <position position="215"/>
    </location>
    <ligand>
        <name>Mg(2+)</name>
        <dbReference type="ChEBI" id="CHEBI:18420"/>
        <label>3</label>
    </ligand>
</feature>
<dbReference type="Gene3D" id="3.90.650.10">
    <property type="entry name" value="PurM-like C-terminal domain"/>
    <property type="match status" value="1"/>
</dbReference>